<keyword evidence="6" id="KW-1185">Reference proteome</keyword>
<dbReference type="PANTHER" id="PTHR35601:SF1">
    <property type="entry name" value="TOXIN RELE"/>
    <property type="match status" value="1"/>
</dbReference>
<proteinExistence type="inferred from homology"/>
<dbReference type="Proteomes" id="UP000198501">
    <property type="component" value="Unassembled WGS sequence"/>
</dbReference>
<gene>
    <name evidence="3" type="ORF">GCM10007915_00850</name>
    <name evidence="4" type="ORF">SAMN05660405_02103</name>
</gene>
<reference evidence="6" key="3">
    <citation type="journal article" date="2019" name="Int. J. Syst. Evol. Microbiol.">
        <title>The Global Catalogue of Microorganisms (GCM) 10K type strain sequencing project: providing services to taxonomists for standard genome sequencing and annotation.</title>
        <authorList>
            <consortium name="The Broad Institute Genomics Platform"/>
            <consortium name="The Broad Institute Genome Sequencing Center for Infectious Disease"/>
            <person name="Wu L."/>
            <person name="Ma J."/>
        </authorList>
    </citation>
    <scope>NUCLEOTIDE SEQUENCE [LARGE SCALE GENOMIC DNA]</scope>
    <source>
        <strain evidence="6">NBRC 103191</strain>
    </source>
</reference>
<organism evidence="4 5">
    <name type="scientific">Psychrobacter pacificensis</name>
    <dbReference type="NCBI Taxonomy" id="112002"/>
    <lineage>
        <taxon>Bacteria</taxon>
        <taxon>Pseudomonadati</taxon>
        <taxon>Pseudomonadota</taxon>
        <taxon>Gammaproteobacteria</taxon>
        <taxon>Moraxellales</taxon>
        <taxon>Moraxellaceae</taxon>
        <taxon>Psychrobacter</taxon>
    </lineage>
</organism>
<sequence>MGKRLSRLRSMTYSLEFHPLALKEWKKIAPSIQQQFKKKLQQRLSNPHVPASKLSGHTDTYKIKLRTIGYRLVYTVKDDVVVVYVLAVGKRENNKVYDSLATRQP</sequence>
<comment type="similarity">
    <text evidence="1">Belongs to the RelE toxin family.</text>
</comment>
<dbReference type="InterPro" id="IPR035093">
    <property type="entry name" value="RelE/ParE_toxin_dom_sf"/>
</dbReference>
<dbReference type="Proteomes" id="UP001156645">
    <property type="component" value="Unassembled WGS sequence"/>
</dbReference>
<evidence type="ECO:0000313" key="3">
    <source>
        <dbReference type="EMBL" id="GLR27847.1"/>
    </source>
</evidence>
<accession>A0A1G6ZN35</accession>
<evidence type="ECO:0000313" key="6">
    <source>
        <dbReference type="Proteomes" id="UP001156645"/>
    </source>
</evidence>
<dbReference type="AlphaFoldDB" id="A0A1G6ZN35"/>
<reference evidence="3" key="4">
    <citation type="submission" date="2023-01" db="EMBL/GenBank/DDBJ databases">
        <title>Draft genome sequence of Psychrobacter pacificensis strain NBRC 103191.</title>
        <authorList>
            <person name="Sun Q."/>
            <person name="Mori K."/>
        </authorList>
    </citation>
    <scope>NUCLEOTIDE SEQUENCE</scope>
    <source>
        <strain evidence="3">NBRC 103191</strain>
    </source>
</reference>
<evidence type="ECO:0000256" key="1">
    <source>
        <dbReference type="ARBA" id="ARBA00006226"/>
    </source>
</evidence>
<evidence type="ECO:0000256" key="2">
    <source>
        <dbReference type="ARBA" id="ARBA00022649"/>
    </source>
</evidence>
<dbReference type="PANTHER" id="PTHR35601">
    <property type="entry name" value="TOXIN RELE"/>
    <property type="match status" value="1"/>
</dbReference>
<reference evidence="3" key="1">
    <citation type="journal article" date="2014" name="Int. J. Syst. Evol. Microbiol.">
        <title>Complete genome of a new Firmicutes species belonging to the dominant human colonic microbiota ('Ruminococcus bicirculans') reveals two chromosomes and a selective capacity to utilize plant glucans.</title>
        <authorList>
            <consortium name="NISC Comparative Sequencing Program"/>
            <person name="Wegmann U."/>
            <person name="Louis P."/>
            <person name="Goesmann A."/>
            <person name="Henrissat B."/>
            <person name="Duncan S.H."/>
            <person name="Flint H.J."/>
        </authorList>
    </citation>
    <scope>NUCLEOTIDE SEQUENCE</scope>
    <source>
        <strain evidence="3">NBRC 103191</strain>
    </source>
</reference>
<dbReference type="Gene3D" id="3.30.2310.20">
    <property type="entry name" value="RelE-like"/>
    <property type="match status" value="1"/>
</dbReference>
<dbReference type="InterPro" id="IPR007712">
    <property type="entry name" value="RelE/ParE_toxin"/>
</dbReference>
<dbReference type="SUPFAM" id="SSF143011">
    <property type="entry name" value="RelE-like"/>
    <property type="match status" value="1"/>
</dbReference>
<dbReference type="EMBL" id="FNAL01000018">
    <property type="protein sequence ID" value="SDE02956.1"/>
    <property type="molecule type" value="Genomic_DNA"/>
</dbReference>
<dbReference type="Pfam" id="PF05016">
    <property type="entry name" value="ParE_toxin"/>
    <property type="match status" value="1"/>
</dbReference>
<name>A0A1G6ZN35_9GAMM</name>
<keyword evidence="2" id="KW-1277">Toxin-antitoxin system</keyword>
<protein>
    <submittedName>
        <fullName evidence="3">RelE toxin</fullName>
    </submittedName>
    <submittedName>
        <fullName evidence="4">mRNA interferase RelE/StbE</fullName>
    </submittedName>
</protein>
<evidence type="ECO:0000313" key="5">
    <source>
        <dbReference type="Proteomes" id="UP000198501"/>
    </source>
</evidence>
<dbReference type="NCBIfam" id="TIGR02385">
    <property type="entry name" value="RelE_StbE"/>
    <property type="match status" value="1"/>
</dbReference>
<reference evidence="4 5" key="2">
    <citation type="submission" date="2016-10" db="EMBL/GenBank/DDBJ databases">
        <authorList>
            <person name="de Groot N.N."/>
        </authorList>
    </citation>
    <scope>NUCLEOTIDE SEQUENCE [LARGE SCALE GENOMIC DNA]</scope>
    <source>
        <strain evidence="4 5">DSM 23406</strain>
    </source>
</reference>
<evidence type="ECO:0000313" key="4">
    <source>
        <dbReference type="EMBL" id="SDE02956.1"/>
    </source>
</evidence>
<dbReference type="EMBL" id="BSOK01000004">
    <property type="protein sequence ID" value="GLR27847.1"/>
    <property type="molecule type" value="Genomic_DNA"/>
</dbReference>